<dbReference type="GO" id="GO:0009082">
    <property type="term" value="P:branched-chain amino acid biosynthetic process"/>
    <property type="evidence" value="ECO:0007669"/>
    <property type="project" value="UniProtKB-KW"/>
</dbReference>
<dbReference type="InterPro" id="IPR043131">
    <property type="entry name" value="BCAT-like_N"/>
</dbReference>
<dbReference type="PANTHER" id="PTHR42743">
    <property type="entry name" value="AMINO-ACID AMINOTRANSFERASE"/>
    <property type="match status" value="1"/>
</dbReference>
<evidence type="ECO:0000256" key="14">
    <source>
        <dbReference type="SAM" id="MobiDB-lite"/>
    </source>
</evidence>
<dbReference type="InterPro" id="IPR050571">
    <property type="entry name" value="Class-IV_PLP-Dep_Aminotrnsfr"/>
</dbReference>
<dbReference type="OrthoDB" id="9805628at2"/>
<evidence type="ECO:0000256" key="3">
    <source>
        <dbReference type="ARBA" id="ARBA00004824"/>
    </source>
</evidence>
<comment type="similarity">
    <text evidence="6">Belongs to the class-IV pyridoxal-phosphate-dependent aminotransferase family.</text>
</comment>
<dbReference type="Pfam" id="PF01063">
    <property type="entry name" value="Aminotran_4"/>
    <property type="match status" value="1"/>
</dbReference>
<dbReference type="InterPro" id="IPR036038">
    <property type="entry name" value="Aminotransferase-like"/>
</dbReference>
<comment type="catalytic activity">
    <reaction evidence="12">
        <text>L-isoleucine + 2-oxoglutarate = (S)-3-methyl-2-oxopentanoate + L-glutamate</text>
        <dbReference type="Rhea" id="RHEA:24801"/>
        <dbReference type="ChEBI" id="CHEBI:16810"/>
        <dbReference type="ChEBI" id="CHEBI:29985"/>
        <dbReference type="ChEBI" id="CHEBI:35146"/>
        <dbReference type="ChEBI" id="CHEBI:58045"/>
        <dbReference type="EC" id="2.6.1.42"/>
    </reaction>
</comment>
<keyword evidence="10" id="KW-0100">Branched-chain amino acid biosynthesis</keyword>
<evidence type="ECO:0000256" key="5">
    <source>
        <dbReference type="ARBA" id="ARBA00005072"/>
    </source>
</evidence>
<dbReference type="FunFam" id="3.20.10.10:FF:000002">
    <property type="entry name" value="D-alanine aminotransferase"/>
    <property type="match status" value="1"/>
</dbReference>
<dbReference type="InterPro" id="IPR043132">
    <property type="entry name" value="BCAT-like_C"/>
</dbReference>
<organism evidence="15 16">
    <name type="scientific">Aliiroseovarius crassostreae</name>
    <dbReference type="NCBI Taxonomy" id="154981"/>
    <lineage>
        <taxon>Bacteria</taxon>
        <taxon>Pseudomonadati</taxon>
        <taxon>Pseudomonadota</taxon>
        <taxon>Alphaproteobacteria</taxon>
        <taxon>Rhodobacterales</taxon>
        <taxon>Paracoccaceae</taxon>
        <taxon>Aliiroseovarius</taxon>
    </lineage>
</organism>
<dbReference type="EMBL" id="LKBA01000009">
    <property type="protein sequence ID" value="KPN62815.1"/>
    <property type="molecule type" value="Genomic_DNA"/>
</dbReference>
<dbReference type="EC" id="2.6.1.42" evidence="7"/>
<comment type="pathway">
    <text evidence="3">Amino-acid biosynthesis; L-isoleucine biosynthesis; L-isoleucine from 2-oxobutanoate: step 4/4.</text>
</comment>
<feature type="compositionally biased region" description="Basic and acidic residues" evidence="14">
    <location>
        <begin position="319"/>
        <end position="335"/>
    </location>
</feature>
<protein>
    <recommendedName>
        <fullName evidence="8">Probable branched-chain-amino-acid aminotransferase</fullName>
        <ecNumber evidence="7">2.6.1.42</ecNumber>
    </recommendedName>
</protein>
<dbReference type="SUPFAM" id="SSF56752">
    <property type="entry name" value="D-aminoacid aminotransferase-like PLP-dependent enzymes"/>
    <property type="match status" value="1"/>
</dbReference>
<dbReference type="STRING" id="154981.AKJ29_01345"/>
<dbReference type="GO" id="GO:0008652">
    <property type="term" value="P:amino acid biosynthetic process"/>
    <property type="evidence" value="ECO:0007669"/>
    <property type="project" value="UniProtKB-ARBA"/>
</dbReference>
<dbReference type="GO" id="GO:0004084">
    <property type="term" value="F:branched-chain-amino-acid transaminase activity"/>
    <property type="evidence" value="ECO:0007669"/>
    <property type="project" value="UniProtKB-EC"/>
</dbReference>
<evidence type="ECO:0000256" key="7">
    <source>
        <dbReference type="ARBA" id="ARBA00013053"/>
    </source>
</evidence>
<dbReference type="InterPro" id="IPR001544">
    <property type="entry name" value="Aminotrans_IV"/>
</dbReference>
<evidence type="ECO:0000313" key="16">
    <source>
        <dbReference type="Proteomes" id="UP000050471"/>
    </source>
</evidence>
<evidence type="ECO:0000256" key="1">
    <source>
        <dbReference type="ARBA" id="ARBA00001933"/>
    </source>
</evidence>
<evidence type="ECO:0000256" key="4">
    <source>
        <dbReference type="ARBA" id="ARBA00004931"/>
    </source>
</evidence>
<evidence type="ECO:0000256" key="13">
    <source>
        <dbReference type="ARBA" id="ARBA00049229"/>
    </source>
</evidence>
<dbReference type="Gene3D" id="3.20.10.10">
    <property type="entry name" value="D-amino Acid Aminotransferase, subunit A, domain 2"/>
    <property type="match status" value="1"/>
</dbReference>
<evidence type="ECO:0000256" key="8">
    <source>
        <dbReference type="ARBA" id="ARBA00014472"/>
    </source>
</evidence>
<evidence type="ECO:0000256" key="9">
    <source>
        <dbReference type="ARBA" id="ARBA00022898"/>
    </source>
</evidence>
<accession>A0A0P7KHD8</accession>
<gene>
    <name evidence="15" type="ORF">AKJ29_01345</name>
</gene>
<comment type="cofactor">
    <cofactor evidence="1">
        <name>pyridoxal 5'-phosphate</name>
        <dbReference type="ChEBI" id="CHEBI:597326"/>
    </cofactor>
</comment>
<comment type="caution">
    <text evidence="15">The sequence shown here is derived from an EMBL/GenBank/DDBJ whole genome shotgun (WGS) entry which is preliminary data.</text>
</comment>
<keyword evidence="16" id="KW-1185">Reference proteome</keyword>
<proteinExistence type="inferred from homology"/>
<comment type="function">
    <text evidence="2">Acts on leucine, isoleucine and valine.</text>
</comment>
<evidence type="ECO:0000313" key="15">
    <source>
        <dbReference type="EMBL" id="KPN62815.1"/>
    </source>
</evidence>
<dbReference type="Proteomes" id="UP000050471">
    <property type="component" value="Unassembled WGS sequence"/>
</dbReference>
<comment type="pathway">
    <text evidence="5">Amino-acid biosynthesis; L-leucine biosynthesis; L-leucine from 3-methyl-2-oxobutanoate: step 4/4.</text>
</comment>
<keyword evidence="10" id="KW-0028">Amino-acid biosynthesis</keyword>
<keyword evidence="9" id="KW-0663">Pyridoxal phosphate</keyword>
<evidence type="ECO:0000256" key="6">
    <source>
        <dbReference type="ARBA" id="ARBA00009320"/>
    </source>
</evidence>
<dbReference type="PANTHER" id="PTHR42743:SF11">
    <property type="entry name" value="AMINODEOXYCHORISMATE LYASE"/>
    <property type="match status" value="1"/>
</dbReference>
<name>A0A0P7KHD8_9RHOB</name>
<evidence type="ECO:0000256" key="10">
    <source>
        <dbReference type="ARBA" id="ARBA00023304"/>
    </source>
</evidence>
<dbReference type="AlphaFoldDB" id="A0A0P7KHD8"/>
<comment type="catalytic activity">
    <reaction evidence="13">
        <text>L-leucine + 2-oxoglutarate = 4-methyl-2-oxopentanoate + L-glutamate</text>
        <dbReference type="Rhea" id="RHEA:18321"/>
        <dbReference type="ChEBI" id="CHEBI:16810"/>
        <dbReference type="ChEBI" id="CHEBI:17865"/>
        <dbReference type="ChEBI" id="CHEBI:29985"/>
        <dbReference type="ChEBI" id="CHEBI:57427"/>
        <dbReference type="EC" id="2.6.1.42"/>
    </reaction>
</comment>
<sequence length="335" mass="36968">MTFLTPGSDPAPQGQGIAYDGTTYVPLQNAVISMLDRGFVRSDATYDVTHVWNGRFFRLDDYVERFFTSIAALGMSIDETPEQVKNVLHECVARSGLRNAYVQMTCTRGVPPSGSRNPKECKNRFTAFAQPFVWIATPEQQKTGVHMIVASNERISSRAVDLRIKNFHWLDLTAGILEAYEREALIAVHPGPDGKLTEGAGFNLFVVKNNTLSTPDTNLFEGMTRRTVIETADRLQLNVEVRPVDRTELETADEVFVTSTAGGIMPVTKIDAQAVGEGTPGALTRAVQDLYWCLHETPEFTTAVRYPTGIGTEQAPKGTDQDHARQPADRGESNE</sequence>
<dbReference type="Gene3D" id="3.30.470.10">
    <property type="match status" value="1"/>
</dbReference>
<evidence type="ECO:0000256" key="2">
    <source>
        <dbReference type="ARBA" id="ARBA00003109"/>
    </source>
</evidence>
<comment type="catalytic activity">
    <reaction evidence="11">
        <text>L-valine + 2-oxoglutarate = 3-methyl-2-oxobutanoate + L-glutamate</text>
        <dbReference type="Rhea" id="RHEA:24813"/>
        <dbReference type="ChEBI" id="CHEBI:11851"/>
        <dbReference type="ChEBI" id="CHEBI:16810"/>
        <dbReference type="ChEBI" id="CHEBI:29985"/>
        <dbReference type="ChEBI" id="CHEBI:57762"/>
        <dbReference type="EC" id="2.6.1.42"/>
    </reaction>
</comment>
<evidence type="ECO:0000256" key="12">
    <source>
        <dbReference type="ARBA" id="ARBA00048798"/>
    </source>
</evidence>
<feature type="region of interest" description="Disordered" evidence="14">
    <location>
        <begin position="305"/>
        <end position="335"/>
    </location>
</feature>
<evidence type="ECO:0000256" key="11">
    <source>
        <dbReference type="ARBA" id="ARBA00048212"/>
    </source>
</evidence>
<reference evidence="15 16" key="1">
    <citation type="submission" date="2015-09" db="EMBL/GenBank/DDBJ databases">
        <title>Draft genome sequence of Aliiroseovarius crassostreae CV919-312TSm, the causative agent of Roseovarius Oyster Disease (formerly Juvenile Oyster Disease).</title>
        <authorList>
            <person name="Kessner L."/>
            <person name="Spinard E."/>
            <person name="Nelson D."/>
        </authorList>
    </citation>
    <scope>NUCLEOTIDE SEQUENCE [LARGE SCALE GENOMIC DNA]</scope>
    <source>
        <strain evidence="15 16">CV919-312</strain>
    </source>
</reference>
<dbReference type="RefSeq" id="WP_055191005.1">
    <property type="nucleotide sequence ID" value="NZ_FPBS01000012.1"/>
</dbReference>
<comment type="pathway">
    <text evidence="4">Amino-acid biosynthesis; L-valine biosynthesis; L-valine from pyruvate: step 4/4.</text>
</comment>